<dbReference type="Pfam" id="PF23756">
    <property type="entry name" value="Beta-prop_HPS5"/>
    <property type="match status" value="1"/>
</dbReference>
<feature type="compositionally biased region" description="Basic and acidic residues" evidence="1">
    <location>
        <begin position="948"/>
        <end position="960"/>
    </location>
</feature>
<feature type="region of interest" description="Disordered" evidence="1">
    <location>
        <begin position="920"/>
        <end position="960"/>
    </location>
</feature>
<dbReference type="PROSITE" id="PS51257">
    <property type="entry name" value="PROKAR_LIPOPROTEIN"/>
    <property type="match status" value="1"/>
</dbReference>
<evidence type="ECO:0000256" key="1">
    <source>
        <dbReference type="SAM" id="MobiDB-lite"/>
    </source>
</evidence>
<dbReference type="Gene3D" id="2.130.10.10">
    <property type="entry name" value="YVTN repeat-like/Quinoprotein amine dehydrogenase"/>
    <property type="match status" value="1"/>
</dbReference>
<feature type="region of interest" description="Disordered" evidence="1">
    <location>
        <begin position="1048"/>
        <end position="1099"/>
    </location>
</feature>
<feature type="region of interest" description="Disordered" evidence="1">
    <location>
        <begin position="831"/>
        <end position="871"/>
    </location>
</feature>
<name>A0AAF3EDI0_9BILA</name>
<evidence type="ECO:0000313" key="3">
    <source>
        <dbReference type="Proteomes" id="UP000887575"/>
    </source>
</evidence>
<keyword evidence="3" id="KW-1185">Reference proteome</keyword>
<reference evidence="4" key="1">
    <citation type="submission" date="2024-02" db="UniProtKB">
        <authorList>
            <consortium name="WormBaseParasite"/>
        </authorList>
    </citation>
    <scope>IDENTIFICATION</scope>
</reference>
<dbReference type="GO" id="GO:0005737">
    <property type="term" value="C:cytoplasm"/>
    <property type="evidence" value="ECO:0007669"/>
    <property type="project" value="TreeGrafter"/>
</dbReference>
<feature type="compositionally biased region" description="Basic and acidic residues" evidence="1">
    <location>
        <begin position="920"/>
        <end position="935"/>
    </location>
</feature>
<feature type="region of interest" description="Disordered" evidence="1">
    <location>
        <begin position="1275"/>
        <end position="1297"/>
    </location>
</feature>
<dbReference type="InterPro" id="IPR056499">
    <property type="entry name" value="Beta-prop_HPS5-like"/>
</dbReference>
<proteinExistence type="predicted"/>
<dbReference type="PANTHER" id="PTHR23287">
    <property type="entry name" value="RUBY-EYE2-LIKE PROTEIN"/>
    <property type="match status" value="1"/>
</dbReference>
<dbReference type="Gene3D" id="2.120.10.80">
    <property type="entry name" value="Kelch-type beta propeller"/>
    <property type="match status" value="1"/>
</dbReference>
<dbReference type="GO" id="GO:0048066">
    <property type="term" value="P:developmental pigmentation"/>
    <property type="evidence" value="ECO:0007669"/>
    <property type="project" value="TreeGrafter"/>
</dbReference>
<protein>
    <submittedName>
        <fullName evidence="4">RING-type domain-containing protein</fullName>
    </submittedName>
</protein>
<evidence type="ECO:0000259" key="2">
    <source>
        <dbReference type="Pfam" id="PF23756"/>
    </source>
</evidence>
<feature type="compositionally biased region" description="Low complexity" evidence="1">
    <location>
        <begin position="1060"/>
        <end position="1079"/>
    </location>
</feature>
<dbReference type="WBParaSite" id="MBELARI_LOCUS12027">
    <property type="protein sequence ID" value="MBELARI_LOCUS12027"/>
    <property type="gene ID" value="MBELARI_LOCUS12027"/>
</dbReference>
<feature type="compositionally biased region" description="Polar residues" evidence="1">
    <location>
        <begin position="840"/>
        <end position="849"/>
    </location>
</feature>
<dbReference type="SUPFAM" id="SSF50978">
    <property type="entry name" value="WD40 repeat-like"/>
    <property type="match status" value="1"/>
</dbReference>
<dbReference type="SUPFAM" id="SSF117281">
    <property type="entry name" value="Kelch motif"/>
    <property type="match status" value="1"/>
</dbReference>
<feature type="domain" description="HPS5-like beta-propeller" evidence="2">
    <location>
        <begin position="396"/>
        <end position="711"/>
    </location>
</feature>
<dbReference type="InterPro" id="IPR015943">
    <property type="entry name" value="WD40/YVTN_repeat-like_dom_sf"/>
</dbReference>
<sequence>MRSASRIGPMIVVIGGCTAIREEGTLKSIEILQTSPQLDDDRSVLQMKKLRKTLEMEIPRRAPTAIPIANQQPAFAVIGGCSAPMKHLSSIEIVDLGDEKNNETSKCDSPSINRHLFSSSLPEHSCAASCSIRTNTSVIVGGFDGVDALKSVSIIGINEKGEPIVKRLIDFCSPLKNASMFSINERVVLIMGGWDGSRTLQTIFKLHFTDSLDSYEWEMSGLLPYPIEGHSTSKWQDSAFISGGFDGISVVDHILRLNLVDNSIEILPTKLRIPRENHTTQIIGDFLLVIGGWDGRKALDSIEVFSISSDPPYLKEISSSLHLDVPRNRPTSIMISAQYSDDRVKYGFFLSIYLFILMESDVRRDLNIVLHQREEQIHDQPIQSASTSAPNEQVLLVELTSLDELSFPTNSNRRIKYTCVSVSKRFLIVGTCTGTVYVFSRYASRHRSKLTSLPVSVFTTRDGSVNKLLISPQETHVSVGSESGRVSVASLTSQNSSDLPSNTAIIYTAPGDVRRMDRVTSLCWSPQGESLFVGHFSGRLIHHRIGSKSVFRASHEQLHHFDAQIVQVCHSNEQLLVSTSSFSYLVSLETKQPIQIGRKVRNEAMGACFCGEVNEGKDQSSSYIVAARPKGRLWEANLAATVYRTHQFREQTNVSLYPAISYRSPVCLDQNGSSEQIKELIDFQRLDPLIFEGHQFVASIVDDRCVIADLEGCVDDEREEIKEGPSLRLLTNFGTEIVDYSWSGTDLFVLYSGEGRLRKFTLLPISKAVEKLALKKAYKQAAKLLLEMKSPLNVEVVDQYREVIEALQQATHRSTEADALLRSLQKRLGDSQSKIDRRSSITANQSISPRVSPPKMQKFEPKSQSRVSSRLPASVAAILSRYSMNGPLKSLNVGIHKVYPAGQGNHFDDDNKTRLDVNRDQNQQDEKKGQRERSKSSSPSPVNRKTSRLNDDKWMSEDETRSDRIPLLNQHILKAKTLLQSRELSTTDPEEVNSLRTLLGLDPSEKPLECVQFIPTVTLASAPRSLAKLAQTVPLDIVNAIKVERRTTRFTNHPSKGSRESLSSGGSSSISTTSPLSKGPRILKTVRPNRGGISVQSTKMPRKVEVRTSIINTENLDNRFDVTTSLQGTKGNVGKIEENVALLEISKSKTEKIPFQTCDKCSLHRSWLAVAVIIPCSGRAHLIDGHSKKLSPIPTTSLQWMTLLGDRLKGKSSIDYPNLRPCSSCLATINRLSTIFDVPPKKECRPTEIERVRRRALAMSDEHIGEIFFGETRQPNRDQLEKTSMTTKNGRSDELKEIESRSLRPNLHVFLEGVSNSLLLAISACCLGVEELCETMMKSDWKGENGEKFVEMLTTNEWSMLTSIHHFLLSKKANGPLMSLQSLKAILREHHFADFIQLDQPGLEKEKSQEKPVSTLPPRRPPVSSKPVIVKSWIADMTRNCLLCTLSLRTVVGGTDCGVVAYYCGHSFHVVCAQGISSNPPSPPASSIAPNISSTVPSTCIACRIRSRNTMNSLTKK</sequence>
<dbReference type="InterPro" id="IPR036322">
    <property type="entry name" value="WD40_repeat_dom_sf"/>
</dbReference>
<evidence type="ECO:0000313" key="4">
    <source>
        <dbReference type="WBParaSite" id="MBELARI_LOCUS12027"/>
    </source>
</evidence>
<accession>A0AAF3EDI0</accession>
<organism evidence="3 4">
    <name type="scientific">Mesorhabditis belari</name>
    <dbReference type="NCBI Taxonomy" id="2138241"/>
    <lineage>
        <taxon>Eukaryota</taxon>
        <taxon>Metazoa</taxon>
        <taxon>Ecdysozoa</taxon>
        <taxon>Nematoda</taxon>
        <taxon>Chromadorea</taxon>
        <taxon>Rhabditida</taxon>
        <taxon>Rhabditina</taxon>
        <taxon>Rhabditomorpha</taxon>
        <taxon>Rhabditoidea</taxon>
        <taxon>Rhabditidae</taxon>
        <taxon>Mesorhabditinae</taxon>
        <taxon>Mesorhabditis</taxon>
    </lineage>
</organism>
<dbReference type="InterPro" id="IPR015915">
    <property type="entry name" value="Kelch-typ_b-propeller"/>
</dbReference>
<dbReference type="PANTHER" id="PTHR23287:SF18">
    <property type="entry name" value="BLOC-2 COMPLEX MEMBER HPS5"/>
    <property type="match status" value="1"/>
</dbReference>
<feature type="region of interest" description="Disordered" evidence="1">
    <location>
        <begin position="1402"/>
        <end position="1422"/>
    </location>
</feature>
<dbReference type="Proteomes" id="UP000887575">
    <property type="component" value="Unassembled WGS sequence"/>
</dbReference>